<dbReference type="AlphaFoldDB" id="A0A4D7JLZ7"/>
<keyword evidence="2" id="KW-1185">Reference proteome</keyword>
<dbReference type="RefSeq" id="WP_137090107.1">
    <property type="nucleotide sequence ID" value="NZ_CP028923.1"/>
</dbReference>
<organism evidence="1 2">
    <name type="scientific">Mangrovivirga cuniculi</name>
    <dbReference type="NCBI Taxonomy" id="2715131"/>
    <lineage>
        <taxon>Bacteria</taxon>
        <taxon>Pseudomonadati</taxon>
        <taxon>Bacteroidota</taxon>
        <taxon>Cytophagia</taxon>
        <taxon>Cytophagales</taxon>
        <taxon>Mangrovivirgaceae</taxon>
        <taxon>Mangrovivirga</taxon>
    </lineage>
</organism>
<dbReference type="KEGG" id="fpf:DCC35_07075"/>
<evidence type="ECO:0000313" key="1">
    <source>
        <dbReference type="EMBL" id="QCK14520.1"/>
    </source>
</evidence>
<protein>
    <submittedName>
        <fullName evidence="1">Uncharacterized protein</fullName>
    </submittedName>
</protein>
<dbReference type="Proteomes" id="UP000298616">
    <property type="component" value="Chromosome"/>
</dbReference>
<reference evidence="1 2" key="1">
    <citation type="submission" date="2018-04" db="EMBL/GenBank/DDBJ databases">
        <title>Complete genome uncultured novel isolate.</title>
        <authorList>
            <person name="Merlino G."/>
        </authorList>
    </citation>
    <scope>NUCLEOTIDE SEQUENCE [LARGE SCALE GENOMIC DNA]</scope>
    <source>
        <strain evidence="2">R1DC9</strain>
    </source>
</reference>
<dbReference type="OrthoDB" id="1163392at2"/>
<evidence type="ECO:0000313" key="2">
    <source>
        <dbReference type="Proteomes" id="UP000298616"/>
    </source>
</evidence>
<name>A0A4D7JLZ7_9BACT</name>
<sequence>MWKLKLLPFLFLTAFMFSCEDDDEVLTPEVSYSQTTFNPAFYSEGNSSAPNISWNGNQGSFSLSRNIEGLSINSTTGMISWTKLLPYGNHELEVIVSNSAGQIIIPIQILNPVQGRFVGTYSDNNFFALTFFEDGTIEVDANSETNPTEGSGTWDVVNDEIVANYTYTETNENYSVKGNINQTQSNAEFIGEWYFGFGAAQSSSGGPVRVILD</sequence>
<accession>A0A4D7JLZ7</accession>
<dbReference type="PROSITE" id="PS51257">
    <property type="entry name" value="PROKAR_LIPOPROTEIN"/>
    <property type="match status" value="1"/>
</dbReference>
<dbReference type="EMBL" id="CP028923">
    <property type="protein sequence ID" value="QCK14520.1"/>
    <property type="molecule type" value="Genomic_DNA"/>
</dbReference>
<proteinExistence type="predicted"/>
<gene>
    <name evidence="1" type="ORF">DCC35_07075</name>
</gene>